<proteinExistence type="predicted"/>
<gene>
    <name evidence="1" type="ORF">HUJ06_007456</name>
</gene>
<accession>A0A822Z012</accession>
<evidence type="ECO:0000313" key="1">
    <source>
        <dbReference type="EMBL" id="DAD36815.1"/>
    </source>
</evidence>
<reference evidence="1 2" key="1">
    <citation type="journal article" date="2020" name="Mol. Biol. Evol.">
        <title>Distinct Expression and Methylation Patterns for Genes with Different Fates following a Single Whole-Genome Duplication in Flowering Plants.</title>
        <authorList>
            <person name="Shi T."/>
            <person name="Rahmani R.S."/>
            <person name="Gugger P.F."/>
            <person name="Wang M."/>
            <person name="Li H."/>
            <person name="Zhang Y."/>
            <person name="Li Z."/>
            <person name="Wang Q."/>
            <person name="Van de Peer Y."/>
            <person name="Marchal K."/>
            <person name="Chen J."/>
        </authorList>
    </citation>
    <scope>NUCLEOTIDE SEQUENCE [LARGE SCALE GENOMIC DNA]</scope>
    <source>
        <tissue evidence="1">Leaf</tissue>
    </source>
</reference>
<name>A0A822Z012_NELNU</name>
<evidence type="ECO:0000313" key="2">
    <source>
        <dbReference type="Proteomes" id="UP000607653"/>
    </source>
</evidence>
<comment type="caution">
    <text evidence="1">The sequence shown here is derived from an EMBL/GenBank/DDBJ whole genome shotgun (WGS) entry which is preliminary data.</text>
</comment>
<dbReference type="Proteomes" id="UP000607653">
    <property type="component" value="Unassembled WGS sequence"/>
</dbReference>
<keyword evidence="2" id="KW-1185">Reference proteome</keyword>
<sequence length="37" mass="4043">MRGYGPFWPKAFFTCASFKLLVTPIESLAFLAKSCGG</sequence>
<dbReference type="AlphaFoldDB" id="A0A822Z012"/>
<protein>
    <submittedName>
        <fullName evidence="1">Uncharacterized protein</fullName>
    </submittedName>
</protein>
<dbReference type="EMBL" id="DUZY01000004">
    <property type="protein sequence ID" value="DAD36815.1"/>
    <property type="molecule type" value="Genomic_DNA"/>
</dbReference>
<organism evidence="1 2">
    <name type="scientific">Nelumbo nucifera</name>
    <name type="common">Sacred lotus</name>
    <dbReference type="NCBI Taxonomy" id="4432"/>
    <lineage>
        <taxon>Eukaryota</taxon>
        <taxon>Viridiplantae</taxon>
        <taxon>Streptophyta</taxon>
        <taxon>Embryophyta</taxon>
        <taxon>Tracheophyta</taxon>
        <taxon>Spermatophyta</taxon>
        <taxon>Magnoliopsida</taxon>
        <taxon>Proteales</taxon>
        <taxon>Nelumbonaceae</taxon>
        <taxon>Nelumbo</taxon>
    </lineage>
</organism>